<sequence>MLNINSRAIFVEENQTANPYKITPDLQILARFVSFNQFADFSRFSLKILCLRRYGFSNLLCHILFWVVAARSPVKNFPASPSSTTSMSSYNGGFQRPFEEKKEAGKGSRRQLGVRDFEKELWYTVLFCLKESEFSTLSFKGGLNLRIGYAHYNQHTSFFSSSKKIDLFCELLFFCFSEEIIHACFGCLEIDRGARAAPWFRPCVREIIRCNSRKFLYVAS</sequence>
<proteinExistence type="predicted"/>
<reference evidence="2" key="1">
    <citation type="journal article" date="2023" name="Nat. Plants">
        <title>Single-cell RNA sequencing provides a high-resolution roadmap for understanding the multicellular compartmentation of specialized metabolism.</title>
        <authorList>
            <person name="Sun S."/>
            <person name="Shen X."/>
            <person name="Li Y."/>
            <person name="Li Y."/>
            <person name="Wang S."/>
            <person name="Li R."/>
            <person name="Zhang H."/>
            <person name="Shen G."/>
            <person name="Guo B."/>
            <person name="Wei J."/>
            <person name="Xu J."/>
            <person name="St-Pierre B."/>
            <person name="Chen S."/>
            <person name="Sun C."/>
        </authorList>
    </citation>
    <scope>NUCLEOTIDE SEQUENCE [LARGE SCALE GENOMIC DNA]</scope>
</reference>
<dbReference type="Proteomes" id="UP001060085">
    <property type="component" value="Linkage Group LG02"/>
</dbReference>
<dbReference type="EMBL" id="CM044702">
    <property type="protein sequence ID" value="KAI5677062.1"/>
    <property type="molecule type" value="Genomic_DNA"/>
</dbReference>
<comment type="caution">
    <text evidence="1">The sequence shown here is derived from an EMBL/GenBank/DDBJ whole genome shotgun (WGS) entry which is preliminary data.</text>
</comment>
<name>A0ACC0BWI4_CATRO</name>
<evidence type="ECO:0000313" key="2">
    <source>
        <dbReference type="Proteomes" id="UP001060085"/>
    </source>
</evidence>
<evidence type="ECO:0000313" key="1">
    <source>
        <dbReference type="EMBL" id="KAI5677062.1"/>
    </source>
</evidence>
<accession>A0ACC0BWI4</accession>
<protein>
    <submittedName>
        <fullName evidence="1">Uncharacterized protein</fullName>
    </submittedName>
</protein>
<keyword evidence="2" id="KW-1185">Reference proteome</keyword>
<organism evidence="1 2">
    <name type="scientific">Catharanthus roseus</name>
    <name type="common">Madagascar periwinkle</name>
    <name type="synonym">Vinca rosea</name>
    <dbReference type="NCBI Taxonomy" id="4058"/>
    <lineage>
        <taxon>Eukaryota</taxon>
        <taxon>Viridiplantae</taxon>
        <taxon>Streptophyta</taxon>
        <taxon>Embryophyta</taxon>
        <taxon>Tracheophyta</taxon>
        <taxon>Spermatophyta</taxon>
        <taxon>Magnoliopsida</taxon>
        <taxon>eudicotyledons</taxon>
        <taxon>Gunneridae</taxon>
        <taxon>Pentapetalae</taxon>
        <taxon>asterids</taxon>
        <taxon>lamiids</taxon>
        <taxon>Gentianales</taxon>
        <taxon>Apocynaceae</taxon>
        <taxon>Rauvolfioideae</taxon>
        <taxon>Vinceae</taxon>
        <taxon>Catharanthinae</taxon>
        <taxon>Catharanthus</taxon>
    </lineage>
</organism>
<gene>
    <name evidence="1" type="ORF">M9H77_08012</name>
</gene>